<evidence type="ECO:0000313" key="4">
    <source>
        <dbReference type="Proteomes" id="UP001651880"/>
    </source>
</evidence>
<dbReference type="Gene3D" id="3.90.25.10">
    <property type="entry name" value="UDP-galactose 4-epimerase, domain 1"/>
    <property type="match status" value="1"/>
</dbReference>
<organism evidence="3 4">
    <name type="scientific">Lutispora saccharofermentans</name>
    <dbReference type="NCBI Taxonomy" id="3024236"/>
    <lineage>
        <taxon>Bacteria</taxon>
        <taxon>Bacillati</taxon>
        <taxon>Bacillota</taxon>
        <taxon>Clostridia</taxon>
        <taxon>Lutisporales</taxon>
        <taxon>Lutisporaceae</taxon>
        <taxon>Lutispora</taxon>
    </lineage>
</organism>
<dbReference type="Proteomes" id="UP001651880">
    <property type="component" value="Unassembled WGS sequence"/>
</dbReference>
<dbReference type="EMBL" id="JAJEKE010000001">
    <property type="protein sequence ID" value="MCQ1528259.1"/>
    <property type="molecule type" value="Genomic_DNA"/>
</dbReference>
<dbReference type="InterPro" id="IPR001509">
    <property type="entry name" value="Epimerase_deHydtase"/>
</dbReference>
<name>A0ABT1NC94_9FIRM</name>
<keyword evidence="4" id="KW-1185">Reference proteome</keyword>
<evidence type="ECO:0000259" key="2">
    <source>
        <dbReference type="Pfam" id="PF01370"/>
    </source>
</evidence>
<sequence length="306" mass="34156">MCTVLVTGGAGFIGSAVVDLLLSNGHKVVVVDNLSNGNMDNVNKASTYYNMDITDLKLSKIFEIERPQYVIHAAAQINVEKSIQDPISDANINIMGSINILECCRRSGVQKIIYSSTAAVYGNPLYLGIDEMHELNPISFYGISKYITERYIKLFNALYGLKYTILRYSNVYGIRQGISGEGGVIPCFIMHMLKGEEPTIYGNGDQTRDFIYVDDVARANILALEKGDNEIFNIGTGIEVSINDLLKSLSSIIGDCIPLYKKEKKGDIRYCYFDIRKSSGILGWEPEYMLKEGLENTIQWYSKLLA</sequence>
<accession>A0ABT1NC94</accession>
<feature type="domain" description="NAD-dependent epimerase/dehydratase" evidence="2">
    <location>
        <begin position="4"/>
        <end position="235"/>
    </location>
</feature>
<evidence type="ECO:0000256" key="1">
    <source>
        <dbReference type="ARBA" id="ARBA00007637"/>
    </source>
</evidence>
<proteinExistence type="inferred from homology"/>
<reference evidence="3 4" key="1">
    <citation type="submission" date="2021-10" db="EMBL/GenBank/DDBJ databases">
        <title>Lutispora strain m25 sp. nov., a thermophilic, non-spore-forming bacterium isolated from a lab-scale methanogenic bioreactor digesting anaerobic sludge.</title>
        <authorList>
            <person name="El Houari A."/>
            <person name="Mcdonald J."/>
        </authorList>
    </citation>
    <scope>NUCLEOTIDE SEQUENCE [LARGE SCALE GENOMIC DNA]</scope>
    <source>
        <strain evidence="4">m25</strain>
    </source>
</reference>
<dbReference type="Pfam" id="PF01370">
    <property type="entry name" value="Epimerase"/>
    <property type="match status" value="1"/>
</dbReference>
<comment type="caution">
    <text evidence="3">The sequence shown here is derived from an EMBL/GenBank/DDBJ whole genome shotgun (WGS) entry which is preliminary data.</text>
</comment>
<dbReference type="InterPro" id="IPR036291">
    <property type="entry name" value="NAD(P)-bd_dom_sf"/>
</dbReference>
<dbReference type="PANTHER" id="PTHR43000">
    <property type="entry name" value="DTDP-D-GLUCOSE 4,6-DEHYDRATASE-RELATED"/>
    <property type="match status" value="1"/>
</dbReference>
<evidence type="ECO:0000313" key="3">
    <source>
        <dbReference type="EMBL" id="MCQ1528259.1"/>
    </source>
</evidence>
<gene>
    <name evidence="3" type="ORF">LJD61_01670</name>
</gene>
<comment type="similarity">
    <text evidence="1">Belongs to the NAD(P)-dependent epimerase/dehydratase family.</text>
</comment>
<dbReference type="Gene3D" id="3.40.50.720">
    <property type="entry name" value="NAD(P)-binding Rossmann-like Domain"/>
    <property type="match status" value="1"/>
</dbReference>
<dbReference type="RefSeq" id="WP_255225751.1">
    <property type="nucleotide sequence ID" value="NZ_JAJEKE010000001.1"/>
</dbReference>
<dbReference type="SUPFAM" id="SSF51735">
    <property type="entry name" value="NAD(P)-binding Rossmann-fold domains"/>
    <property type="match status" value="1"/>
</dbReference>
<protein>
    <submittedName>
        <fullName evidence="3">NAD-dependent epimerase/dehydratase family protein</fullName>
    </submittedName>
</protein>